<proteinExistence type="predicted"/>
<dbReference type="InterPro" id="IPR036866">
    <property type="entry name" value="RibonucZ/Hydroxyglut_hydro"/>
</dbReference>
<feature type="domain" description="Metallo-beta-lactamase" evidence="1">
    <location>
        <begin position="35"/>
        <end position="190"/>
    </location>
</feature>
<dbReference type="SUPFAM" id="SSF56281">
    <property type="entry name" value="Metallo-hydrolase/oxidoreductase"/>
    <property type="match status" value="1"/>
</dbReference>
<dbReference type="Gene3D" id="1.10.10.10">
    <property type="entry name" value="Winged helix-like DNA-binding domain superfamily/Winged helix DNA-binding domain"/>
    <property type="match status" value="1"/>
</dbReference>
<evidence type="ECO:0000313" key="2">
    <source>
        <dbReference type="EMBL" id="SHM58716.1"/>
    </source>
</evidence>
<dbReference type="EMBL" id="FRCK01000015">
    <property type="protein sequence ID" value="SHM58716.1"/>
    <property type="molecule type" value="Genomic_DNA"/>
</dbReference>
<dbReference type="PANTHER" id="PTHR23131:SF0">
    <property type="entry name" value="ENDORIBONUCLEASE LACTB2"/>
    <property type="match status" value="1"/>
</dbReference>
<protein>
    <submittedName>
        <fullName evidence="2">Glyoxylase, beta-lactamase superfamily II</fullName>
    </submittedName>
</protein>
<dbReference type="Pfam" id="PF00753">
    <property type="entry name" value="Lactamase_B"/>
    <property type="match status" value="1"/>
</dbReference>
<dbReference type="STRING" id="53463.SAMN05444389_1151"/>
<dbReference type="Proteomes" id="UP000184444">
    <property type="component" value="Unassembled WGS sequence"/>
</dbReference>
<dbReference type="PANTHER" id="PTHR23131">
    <property type="entry name" value="ENDORIBONUCLEASE LACTB2"/>
    <property type="match status" value="1"/>
</dbReference>
<evidence type="ECO:0000259" key="1">
    <source>
        <dbReference type="SMART" id="SM00849"/>
    </source>
</evidence>
<dbReference type="SMART" id="SM00849">
    <property type="entry name" value="Lactamase_B"/>
    <property type="match status" value="1"/>
</dbReference>
<evidence type="ECO:0000313" key="3">
    <source>
        <dbReference type="Proteomes" id="UP000184444"/>
    </source>
</evidence>
<dbReference type="InterPro" id="IPR001279">
    <property type="entry name" value="Metallo-B-lactamas"/>
</dbReference>
<dbReference type="Pfam" id="PF17778">
    <property type="entry name" value="WHD_BLACT"/>
    <property type="match status" value="1"/>
</dbReference>
<sequence length="272" mass="29817">MFYGEPDPPRARGVEVAEGILRIVANNPGKMTYHGTNSYIIDTPDGRFIIDPGPAEDSAHFEAIVENLGANPAGILLTHHHSDHFGAVPALRERTGLPVYVSRAFPDDAFQPDGFLKDGQVIAGLTVLHTPGHASDHLCFARPDGVLFTGDHVMSWNSSIVSPPDGNMRDYCTQLQRLIDRNDKVSLPGHGPVLRDPGPYVKRLLANRMRRESEILAHLSSTSDSLQNIATSVYKKSDPHIAMAAERNAAAHLEKLLSESRVVQDEGIWRLP</sequence>
<dbReference type="InterPro" id="IPR041516">
    <property type="entry name" value="LACTB2_WH"/>
</dbReference>
<dbReference type="Gene3D" id="3.60.15.10">
    <property type="entry name" value="Ribonuclease Z/Hydroxyacylglutathione hydrolase-like"/>
    <property type="match status" value="1"/>
</dbReference>
<dbReference type="RefSeq" id="WP_073068706.1">
    <property type="nucleotide sequence ID" value="NZ_FRCK01000015.1"/>
</dbReference>
<reference evidence="3" key="1">
    <citation type="submission" date="2016-11" db="EMBL/GenBank/DDBJ databases">
        <authorList>
            <person name="Varghese N."/>
            <person name="Submissions S."/>
        </authorList>
    </citation>
    <scope>NUCLEOTIDE SEQUENCE [LARGE SCALE GENOMIC DNA]</scope>
    <source>
        <strain evidence="3">DSM 6637</strain>
    </source>
</reference>
<dbReference type="CDD" id="cd16278">
    <property type="entry name" value="metallo-hydrolase-like_MBL-fold"/>
    <property type="match status" value="1"/>
</dbReference>
<accession>A0A1M7K0B6</accession>
<keyword evidence="3" id="KW-1185">Reference proteome</keyword>
<name>A0A1M7K0B6_9RHOB</name>
<dbReference type="InterPro" id="IPR050662">
    <property type="entry name" value="Sec-metab_biosynth-thioest"/>
</dbReference>
<dbReference type="AlphaFoldDB" id="A0A1M7K0B6"/>
<organism evidence="2 3">
    <name type="scientific">Paracoccus solventivorans</name>
    <dbReference type="NCBI Taxonomy" id="53463"/>
    <lineage>
        <taxon>Bacteria</taxon>
        <taxon>Pseudomonadati</taxon>
        <taxon>Pseudomonadota</taxon>
        <taxon>Alphaproteobacteria</taxon>
        <taxon>Rhodobacterales</taxon>
        <taxon>Paracoccaceae</taxon>
        <taxon>Paracoccus</taxon>
    </lineage>
</organism>
<gene>
    <name evidence="2" type="ORF">SAMN05444389_1151</name>
</gene>
<dbReference type="InterPro" id="IPR036388">
    <property type="entry name" value="WH-like_DNA-bd_sf"/>
</dbReference>